<organism evidence="2 3">
    <name type="scientific">Polarella glacialis</name>
    <name type="common">Dinoflagellate</name>
    <dbReference type="NCBI Taxonomy" id="89957"/>
    <lineage>
        <taxon>Eukaryota</taxon>
        <taxon>Sar</taxon>
        <taxon>Alveolata</taxon>
        <taxon>Dinophyceae</taxon>
        <taxon>Suessiales</taxon>
        <taxon>Suessiaceae</taxon>
        <taxon>Polarella</taxon>
    </lineage>
</organism>
<feature type="region of interest" description="Disordered" evidence="1">
    <location>
        <begin position="21"/>
        <end position="45"/>
    </location>
</feature>
<feature type="non-terminal residue" evidence="2">
    <location>
        <position position="1"/>
    </location>
</feature>
<evidence type="ECO:0000256" key="1">
    <source>
        <dbReference type="SAM" id="MobiDB-lite"/>
    </source>
</evidence>
<evidence type="ECO:0000313" key="2">
    <source>
        <dbReference type="EMBL" id="CAE8618394.1"/>
    </source>
</evidence>
<proteinExistence type="predicted"/>
<accession>A0A813G6A3</accession>
<protein>
    <submittedName>
        <fullName evidence="2">Uncharacterized protein</fullName>
    </submittedName>
</protein>
<reference evidence="2" key="1">
    <citation type="submission" date="2021-02" db="EMBL/GenBank/DDBJ databases">
        <authorList>
            <person name="Dougan E. K."/>
            <person name="Rhodes N."/>
            <person name="Thang M."/>
            <person name="Chan C."/>
        </authorList>
    </citation>
    <scope>NUCLEOTIDE SEQUENCE</scope>
</reference>
<name>A0A813G6A3_POLGL</name>
<dbReference type="EMBL" id="CAJNNV010026511">
    <property type="protein sequence ID" value="CAE8618394.1"/>
    <property type="molecule type" value="Genomic_DNA"/>
</dbReference>
<comment type="caution">
    <text evidence="2">The sequence shown here is derived from an EMBL/GenBank/DDBJ whole genome shotgun (WGS) entry which is preliminary data.</text>
</comment>
<feature type="compositionally biased region" description="Polar residues" evidence="1">
    <location>
        <begin position="36"/>
        <end position="45"/>
    </location>
</feature>
<dbReference type="AlphaFoldDB" id="A0A813G6A3"/>
<keyword evidence="3" id="KW-1185">Reference proteome</keyword>
<evidence type="ECO:0000313" key="3">
    <source>
        <dbReference type="Proteomes" id="UP000654075"/>
    </source>
</evidence>
<gene>
    <name evidence="2" type="ORF">PGLA1383_LOCUS36017</name>
</gene>
<sequence>MARPASKLRLPAEPLLLAAAEQVSAARSEPSPPQPSNLARPSGNCSAPQLPVAAAVAGTTRLCTLERNFQHTSNLAWDFSK</sequence>
<dbReference type="Proteomes" id="UP000654075">
    <property type="component" value="Unassembled WGS sequence"/>
</dbReference>